<dbReference type="InterPro" id="IPR042066">
    <property type="entry name" value="Spt6_death-like"/>
</dbReference>
<dbReference type="CDD" id="cd09928">
    <property type="entry name" value="SH2_Cterm_SPT6_like"/>
    <property type="match status" value="1"/>
</dbReference>
<feature type="region of interest" description="Disordered" evidence="5">
    <location>
        <begin position="1424"/>
        <end position="1983"/>
    </location>
</feature>
<dbReference type="Pfam" id="PF14639">
    <property type="entry name" value="YqgF"/>
    <property type="match status" value="1"/>
</dbReference>
<dbReference type="FunFam" id="3.30.505.10:FF:000050">
    <property type="entry name" value="Transcription elongation factor spt6"/>
    <property type="match status" value="1"/>
</dbReference>
<dbReference type="GO" id="GO:0034728">
    <property type="term" value="P:nucleosome organization"/>
    <property type="evidence" value="ECO:0007669"/>
    <property type="project" value="TreeGrafter"/>
</dbReference>
<dbReference type="SUPFAM" id="SSF158832">
    <property type="entry name" value="Tex N-terminal region-like"/>
    <property type="match status" value="1"/>
</dbReference>
<dbReference type="InterPro" id="IPR023319">
    <property type="entry name" value="Tex-like_HTH_dom_sf"/>
</dbReference>
<evidence type="ECO:0000256" key="4">
    <source>
        <dbReference type="ARBA" id="ARBA00023242"/>
    </source>
</evidence>
<dbReference type="FunFam" id="1.10.10.650:FF:000003">
    <property type="entry name" value="Transcription elongation factor spt6"/>
    <property type="match status" value="1"/>
</dbReference>
<dbReference type="SUPFAM" id="SSF55550">
    <property type="entry name" value="SH2 domain"/>
    <property type="match status" value="1"/>
</dbReference>
<dbReference type="Pfam" id="PF14633">
    <property type="entry name" value="SH2_2"/>
    <property type="match status" value="1"/>
</dbReference>
<comment type="subcellular location">
    <subcellularLocation>
        <location evidence="1">Nucleus</location>
    </subcellularLocation>
</comment>
<dbReference type="InterPro" id="IPR035019">
    <property type="entry name" value="Spt6_SH2_N"/>
</dbReference>
<dbReference type="InterPro" id="IPR028231">
    <property type="entry name" value="Spt6_YqgF"/>
</dbReference>
<feature type="compositionally biased region" description="Gly residues" evidence="5">
    <location>
        <begin position="1428"/>
        <end position="1443"/>
    </location>
</feature>
<dbReference type="SUPFAM" id="SSF53098">
    <property type="entry name" value="Ribonuclease H-like"/>
    <property type="match status" value="1"/>
</dbReference>
<feature type="compositionally biased region" description="Gly residues" evidence="5">
    <location>
        <begin position="1517"/>
        <end position="1647"/>
    </location>
</feature>
<dbReference type="FunFam" id="3.30.505.10:FF:000047">
    <property type="entry name" value="Transcription elongation factor spt6"/>
    <property type="match status" value="1"/>
</dbReference>
<sequence length="1983" mass="213322">MGKNAVSDEEDELVLDEEDDEEDDDGQDEYENDGFIVDDVDDEEADDSDEERRKKKKKRKKKEAEDLDEDDYELLRENDVNVPKGSKKFKRLKKAQRGLDEERFGLYDDEFDGNMKGGRTAEERLKRTLFGDDDGQPLEDEEQIEEEEDGDMGEEDEMADFIVEEDDVPGASVRRKKMKNKKSRHAFDVSSSALKEAQDIFGDVDELLMLRKQGLDYSDKKERRLEDQFEPTVLSEKYMTEKDDEIRMIDIPERMQISEESTGNPPTDEESIIEESTWMHKQLTSGAVPLFGKERTDISINKEDIMRFLDLTHVQKLDIPFIAMYRKEKCLSLLQDPEPHEVDDVDQDNSDKTPTIKWHRVLWAIRDLDRKWLLLQKRKSGLQSHYNKRFEDESCRIYDETRLNLNQQLFESILKDLKDAGSEREVDDVDAKFNLYFPPGEVDVDEGQYKRPKRRSQYSTCYKAGLWEVASKFGYSAQQLGSQLSLEKLPKDELEDAKETPEEMASNFTCAMFETPESVLKGSRHMVALEISCEPSVKKYVRNIYMANAVVSTSPTPDGKIAIDSFHQFAGVKWLREKPLSKFEDAQWLLIQKAEAEKLLQVTFKLPENFLDDLIKECNERYLSNGVSKSAQQWNEQRKQILSDALFGFILPSMEKEARSLLASRAKSWLLLEYGKDLWNKVSVGPYQRKENDSNSDEEAAPRVMACCWGPGKPATTFVMLDSFGEVLDVLYTGSLTLRSQNVNDQQRKKNDQQRVLKFMTDHQPHVVVLGAVNLSCTRLKDDIYEIIFKMVEENPRDVGHEMDELSIVYGDESLPRLYENSRISADQLPGTSGIVKRAVALGRYLQNPLAMVATLCGPEKEILSWKLNPLENFLTTDEKYSMIEQVLVDVTNQVGLDVNLAASHEWLFAPLQFISGLGSRKATSLQRSLVRVGTIFTRKDFLQAHGLSKKVFVNAVAFLRVRRSGLAANSSQFIDLLDDTRIHPESYLVAQELAKDVFNEDFKGDNDDDDDALEMAIEHVRDRPSLLKSLRLDNYLESKKQYLESKKRGDLRETFYDIKRELIQGFQDWRKQYKEPSQDEEFYLISGETEDTLAEGRILQATVRRVQGGRAICALESGLTGMIMKEDYADDWGDIDELSDRLHEGDVLTCRIKSIQKNRYQVFLVCKDSEMRSSRHQQVQNLDPYYREERSSIQCDQEKARKEREMAKKHFKPRMIVHPRFQNITADEAMEYLSDKDPGESIFRPSSRGPSFLTLTLKVYDGVYAHKDIVEGGKEHKDITSLLRIGKTLKIGEDTFEDLDEVMDRYIDPLVSHLKAMLNYRKFRKGTKAEVDELLRVEKSEHPMRIVYCFGISHEHPGTFILTYIRSSSPRHEYIGIYPKGFKFRKKMFEDVDRLVAYFQKHIDDPQHESGPSIRSVAAMVPMRSPAGGGSSGGSGGWGDGGQSSTPGSRSGRGRDGGRGRGRGRGGRGRGRNERQDSSYGDTPKWDSSNKGDDDGWGSFPGAKVQNSPGREAFPGGWGASGTESGNGNGGWGGGGWGASGTESGSGNGGGGGGGGWGAFGTESGSGKGGGSGWGGGGSGGWGASGTEGGSGNGGWGASGTEGGSGKGGGGSGSGGWGASGTEGGSGSGGWGASGTEGGSGSGGWGASRTEGGSSKGGGGTGGWGASGTESGSGKGGGGTGGWGASGTESGRGKGGGGTGGWGASGTESGSGKGGGGTGGWGASRTEGGSGNGGWGASGTEGRSGKGGGGTGGWGASGTESGSGKGGGGTGGWGASRTEGGSGNGGWGASGTEGRSGKGGGGSGSGGWGASGTEGGSGSGGWGASRTEGGSSKGGGSTGGWGASRTEGGSGKVGGGSGGWGTSGTESGSGSGGWGAPRTEGGSGSGGWGASGTEGGSGKGGGGTGGWGASGTESGSDKGGGVWGASGTESGSGKGADNAGWGASGTESGSGSGWGGGGASGCTEKGGSGWGSAPKSNSSGGW</sequence>
<feature type="compositionally biased region" description="Gly residues" evidence="5">
    <location>
        <begin position="1832"/>
        <end position="1910"/>
    </location>
</feature>
<feature type="compositionally biased region" description="Gly residues" evidence="5">
    <location>
        <begin position="1798"/>
        <end position="1824"/>
    </location>
</feature>
<dbReference type="Gene3D" id="1.10.150.850">
    <property type="entry name" value="Spt6, helix-hairpin-helix domain"/>
    <property type="match status" value="1"/>
</dbReference>
<accession>A0A9W7JGZ4</accession>
<evidence type="ECO:0000259" key="6">
    <source>
        <dbReference type="PROSITE" id="PS50126"/>
    </source>
</evidence>
<dbReference type="InterPro" id="IPR035420">
    <property type="entry name" value="Spt6_SH2"/>
</dbReference>
<dbReference type="FunFam" id="2.40.50.140:FF:000256">
    <property type="entry name" value="Transcription elongation factor spt6"/>
    <property type="match status" value="1"/>
</dbReference>
<dbReference type="FunFam" id="1.10.10.2740:FF:000002">
    <property type="entry name" value="Transcription elongation factor Spt6"/>
    <property type="match status" value="1"/>
</dbReference>
<dbReference type="SUPFAM" id="SSF50249">
    <property type="entry name" value="Nucleic acid-binding proteins"/>
    <property type="match status" value="1"/>
</dbReference>
<dbReference type="SMART" id="SM00316">
    <property type="entry name" value="S1"/>
    <property type="match status" value="1"/>
</dbReference>
<dbReference type="InterPro" id="IPR012340">
    <property type="entry name" value="NA-bd_OB-fold"/>
</dbReference>
<evidence type="ECO:0000256" key="1">
    <source>
        <dbReference type="ARBA" id="ARBA00004123"/>
    </source>
</evidence>
<feature type="compositionally biased region" description="Basic residues" evidence="5">
    <location>
        <begin position="1461"/>
        <end position="1471"/>
    </location>
</feature>
<feature type="compositionally biased region" description="Gly residues" evidence="5">
    <location>
        <begin position="1918"/>
        <end position="1935"/>
    </location>
</feature>
<reference evidence="7" key="1">
    <citation type="submission" date="2023-05" db="EMBL/GenBank/DDBJ databases">
        <title>Genome and transcriptome analyses reveal genes involved in the formation of fine ridges on petal epidermal cells in Hibiscus trionum.</title>
        <authorList>
            <person name="Koshimizu S."/>
            <person name="Masuda S."/>
            <person name="Ishii T."/>
            <person name="Shirasu K."/>
            <person name="Hoshino A."/>
            <person name="Arita M."/>
        </authorList>
    </citation>
    <scope>NUCLEOTIDE SEQUENCE</scope>
    <source>
        <strain evidence="7">Hamamatsu line</strain>
    </source>
</reference>
<dbReference type="InterPro" id="IPR012337">
    <property type="entry name" value="RNaseH-like_sf"/>
</dbReference>
<feature type="compositionally biased region" description="Acidic residues" evidence="5">
    <location>
        <begin position="7"/>
        <end position="49"/>
    </location>
</feature>
<evidence type="ECO:0000256" key="2">
    <source>
        <dbReference type="ARBA" id="ARBA00009253"/>
    </source>
</evidence>
<keyword evidence="8" id="KW-1185">Reference proteome</keyword>
<dbReference type="Gene3D" id="2.40.50.140">
    <property type="entry name" value="Nucleic acid-binding proteins"/>
    <property type="match status" value="1"/>
</dbReference>
<dbReference type="Gene3D" id="3.30.505.10">
    <property type="entry name" value="SH2 domain"/>
    <property type="match status" value="2"/>
</dbReference>
<evidence type="ECO:0000256" key="5">
    <source>
        <dbReference type="SAM" id="MobiDB-lite"/>
    </source>
</evidence>
<dbReference type="PROSITE" id="PS50126">
    <property type="entry name" value="S1"/>
    <property type="match status" value="1"/>
</dbReference>
<dbReference type="Proteomes" id="UP001165190">
    <property type="component" value="Unassembled WGS sequence"/>
</dbReference>
<dbReference type="InterPro" id="IPR023323">
    <property type="entry name" value="Tex-like_dom_sf"/>
</dbReference>
<dbReference type="GO" id="GO:0031491">
    <property type="term" value="F:nucleosome binding"/>
    <property type="evidence" value="ECO:0007669"/>
    <property type="project" value="TreeGrafter"/>
</dbReference>
<dbReference type="Pfam" id="PF14632">
    <property type="entry name" value="SPT6_acidic"/>
    <property type="match status" value="1"/>
</dbReference>
<dbReference type="OrthoDB" id="995477at2759"/>
<evidence type="ECO:0000313" key="7">
    <source>
        <dbReference type="EMBL" id="GMJ14356.1"/>
    </source>
</evidence>
<organism evidence="7 8">
    <name type="scientific">Hibiscus trionum</name>
    <name type="common">Flower of an hour</name>
    <dbReference type="NCBI Taxonomy" id="183268"/>
    <lineage>
        <taxon>Eukaryota</taxon>
        <taxon>Viridiplantae</taxon>
        <taxon>Streptophyta</taxon>
        <taxon>Embryophyta</taxon>
        <taxon>Tracheophyta</taxon>
        <taxon>Spermatophyta</taxon>
        <taxon>Magnoliopsida</taxon>
        <taxon>eudicotyledons</taxon>
        <taxon>Gunneridae</taxon>
        <taxon>Pentapetalae</taxon>
        <taxon>rosids</taxon>
        <taxon>malvids</taxon>
        <taxon>Malvales</taxon>
        <taxon>Malvaceae</taxon>
        <taxon>Malvoideae</taxon>
        <taxon>Hibiscus</taxon>
    </lineage>
</organism>
<evidence type="ECO:0000256" key="3">
    <source>
        <dbReference type="ARBA" id="ARBA00023163"/>
    </source>
</evidence>
<dbReference type="Gene3D" id="3.30.420.140">
    <property type="entry name" value="YqgF/RNase H-like domain"/>
    <property type="match status" value="1"/>
</dbReference>
<feature type="region of interest" description="Disordered" evidence="5">
    <location>
        <begin position="1"/>
        <end position="80"/>
    </location>
</feature>
<dbReference type="InterPro" id="IPR017072">
    <property type="entry name" value="TF_Spt6"/>
</dbReference>
<dbReference type="PANTHER" id="PTHR10145">
    <property type="entry name" value="TRANSCRIPTION ELONGATION FACTOR SPT6"/>
    <property type="match status" value="1"/>
</dbReference>
<evidence type="ECO:0000313" key="8">
    <source>
        <dbReference type="Proteomes" id="UP001165190"/>
    </source>
</evidence>
<dbReference type="Gene3D" id="1.10.10.2740">
    <property type="entry name" value="Spt6, Death-like domain"/>
    <property type="match status" value="1"/>
</dbReference>
<comment type="caution">
    <text evidence="7">The sequence shown here is derived from an EMBL/GenBank/DDBJ whole genome shotgun (WGS) entry which is preliminary data.</text>
</comment>
<feature type="compositionally biased region" description="Acidic residues" evidence="5">
    <location>
        <begin position="131"/>
        <end position="154"/>
    </location>
</feature>
<dbReference type="GO" id="GO:0003676">
    <property type="term" value="F:nucleic acid binding"/>
    <property type="evidence" value="ECO:0007669"/>
    <property type="project" value="InterPro"/>
</dbReference>
<dbReference type="GO" id="GO:0140673">
    <property type="term" value="P:transcription elongation-coupled chromatin remodeling"/>
    <property type="evidence" value="ECO:0007669"/>
    <property type="project" value="InterPro"/>
</dbReference>
<dbReference type="EMBL" id="BSYR01000069">
    <property type="protein sequence ID" value="GMJ14356.1"/>
    <property type="molecule type" value="Genomic_DNA"/>
</dbReference>
<dbReference type="CDD" id="cd09918">
    <property type="entry name" value="SH2_Nterm_SPT6_like"/>
    <property type="match status" value="1"/>
</dbReference>
<feature type="compositionally biased region" description="Gly residues" evidence="5">
    <location>
        <begin position="1655"/>
        <end position="1686"/>
    </location>
</feature>
<dbReference type="Pfam" id="PF14635">
    <property type="entry name" value="HHH_7"/>
    <property type="match status" value="1"/>
</dbReference>
<dbReference type="Gene3D" id="1.10.10.650">
    <property type="entry name" value="RuvA domain 2-like"/>
    <property type="match status" value="1"/>
</dbReference>
<feature type="compositionally biased region" description="Gly residues" evidence="5">
    <location>
        <begin position="1949"/>
        <end position="1971"/>
    </location>
</feature>
<feature type="compositionally biased region" description="Gly residues" evidence="5">
    <location>
        <begin position="1746"/>
        <end position="1792"/>
    </location>
</feature>
<dbReference type="SMART" id="SM00732">
    <property type="entry name" value="YqgFc"/>
    <property type="match status" value="1"/>
</dbReference>
<comment type="similarity">
    <text evidence="2">Belongs to the SPT6 family.</text>
</comment>
<keyword evidence="4" id="KW-0539">Nucleus</keyword>
<dbReference type="InterPro" id="IPR035018">
    <property type="entry name" value="Spt6_SH2_C"/>
</dbReference>
<dbReference type="InterPro" id="IPR006641">
    <property type="entry name" value="YqgF/RNaseH-like_dom"/>
</dbReference>
<gene>
    <name evidence="7" type="ORF">HRI_005104800</name>
</gene>
<dbReference type="InterPro" id="IPR036860">
    <property type="entry name" value="SH2_dom_sf"/>
</dbReference>
<dbReference type="InterPro" id="IPR032706">
    <property type="entry name" value="Spt6_HHH"/>
</dbReference>
<dbReference type="FunFam" id="3.30.420.140:FF:000006">
    <property type="entry name" value="Transcription elongation factor spt6"/>
    <property type="match status" value="1"/>
</dbReference>
<dbReference type="FunFam" id="1.10.3500.10:FF:000004">
    <property type="entry name" value="Transcription elongation factor spt6"/>
    <property type="match status" value="1"/>
</dbReference>
<protein>
    <recommendedName>
        <fullName evidence="6">S1 motif domain-containing protein</fullName>
    </recommendedName>
</protein>
<dbReference type="GO" id="GO:0042393">
    <property type="term" value="F:histone binding"/>
    <property type="evidence" value="ECO:0007669"/>
    <property type="project" value="TreeGrafter"/>
</dbReference>
<feature type="region of interest" description="Disordered" evidence="5">
    <location>
        <begin position="127"/>
        <end position="154"/>
    </location>
</feature>
<dbReference type="InterPro" id="IPR003029">
    <property type="entry name" value="S1_domain"/>
</dbReference>
<dbReference type="SUPFAM" id="SSF47781">
    <property type="entry name" value="RuvA domain 2-like"/>
    <property type="match status" value="2"/>
</dbReference>
<dbReference type="GO" id="GO:0008023">
    <property type="term" value="C:transcription elongation factor complex"/>
    <property type="evidence" value="ECO:0007669"/>
    <property type="project" value="TreeGrafter"/>
</dbReference>
<name>A0A9W7JGZ4_HIBTR</name>
<dbReference type="Gene3D" id="1.10.3500.10">
    <property type="entry name" value="Tex N-terminal region-like"/>
    <property type="match status" value="1"/>
</dbReference>
<feature type="compositionally biased region" description="Basic and acidic residues" evidence="5">
    <location>
        <begin position="1485"/>
        <end position="1495"/>
    </location>
</feature>
<feature type="compositionally biased region" description="Gly residues" evidence="5">
    <location>
        <begin position="1694"/>
        <end position="1740"/>
    </location>
</feature>
<keyword evidence="3" id="KW-0804">Transcription</keyword>
<proteinExistence type="inferred from homology"/>
<feature type="domain" description="S1 motif" evidence="6">
    <location>
        <begin position="1097"/>
        <end position="1168"/>
    </location>
</feature>
<dbReference type="InterPro" id="IPR028083">
    <property type="entry name" value="Spt6_acidic_N_dom"/>
</dbReference>
<dbReference type="PANTHER" id="PTHR10145:SF6">
    <property type="entry name" value="TRANSCRIPTION ELONGATION FACTOR SPT6"/>
    <property type="match status" value="1"/>
</dbReference>
<dbReference type="InterPro" id="IPR037027">
    <property type="entry name" value="YqgF/RNaseH-like_dom_sf"/>
</dbReference>
<dbReference type="InterPro" id="IPR010994">
    <property type="entry name" value="RuvA_2-like"/>
</dbReference>